<evidence type="ECO:0000256" key="1">
    <source>
        <dbReference type="SAM" id="MobiDB-lite"/>
    </source>
</evidence>
<feature type="transmembrane region" description="Helical" evidence="2">
    <location>
        <begin position="397"/>
        <end position="418"/>
    </location>
</feature>
<keyword evidence="2" id="KW-0472">Membrane</keyword>
<name>A0A4D9CU65_9STRA</name>
<keyword evidence="2" id="KW-1133">Transmembrane helix</keyword>
<dbReference type="Proteomes" id="UP000355283">
    <property type="component" value="Unassembled WGS sequence"/>
</dbReference>
<keyword evidence="4" id="KW-1185">Reference proteome</keyword>
<comment type="caution">
    <text evidence="3">The sequence shown here is derived from an EMBL/GenBank/DDBJ whole genome shotgun (WGS) entry which is preliminary data.</text>
</comment>
<feature type="compositionally biased region" description="Acidic residues" evidence="1">
    <location>
        <begin position="126"/>
        <end position="140"/>
    </location>
</feature>
<feature type="compositionally biased region" description="Basic and acidic residues" evidence="1">
    <location>
        <begin position="25"/>
        <end position="35"/>
    </location>
</feature>
<feature type="transmembrane region" description="Helical" evidence="2">
    <location>
        <begin position="207"/>
        <end position="230"/>
    </location>
</feature>
<dbReference type="AlphaFoldDB" id="A0A4D9CU65"/>
<evidence type="ECO:0000256" key="2">
    <source>
        <dbReference type="SAM" id="Phobius"/>
    </source>
</evidence>
<organism evidence="3 4">
    <name type="scientific">Nannochloropsis salina CCMP1776</name>
    <dbReference type="NCBI Taxonomy" id="1027361"/>
    <lineage>
        <taxon>Eukaryota</taxon>
        <taxon>Sar</taxon>
        <taxon>Stramenopiles</taxon>
        <taxon>Ochrophyta</taxon>
        <taxon>Eustigmatophyceae</taxon>
        <taxon>Eustigmatales</taxon>
        <taxon>Monodopsidaceae</taxon>
        <taxon>Microchloropsis</taxon>
        <taxon>Microchloropsis salina</taxon>
    </lineage>
</organism>
<sequence length="488" mass="52787">MPFGIRRFSPPKSTTAGAPPASNSQEERSLDDGHAHVVNELEQVIVKDNQRTAAMVAASGAGSTRARNVAEEESVGSRFSNRHEEEDAPSPSPGRHHRQSRAGTNGGARQSRRASRITNTRHYYDDSGDEYDDYLDEEEEISPRRVSARSMPVGSQRYSRRSSSGANSEQALVVHSKAGVVVVDEEEEGAPGCCLGLKKCAKTTYDIFRSIPLLTLIWAGGAIAASNLGVGKVQTLGTSISLLDNFQRIFAYMTYFLYYIDTVNAAILLLSILFTGATLEILVGKFCSNRGCGGGFKRCSVRSVQAFFFPLSYIGFLASMSLLLLTILLASLVLMTNQACGAGAALGAETAAASLSQELNTVTYWMGLKPVAITGTELLTYCAAPQGLSSWFWRMTFIYVAAATIFQANLAVSAWTIFLNTGHAMKKAEMARTHAESLSAALAKGGREGGMMMKRPRSVSGPLSRARPYSTSRAEAKEADYYYDEDIC</sequence>
<reference evidence="3 4" key="1">
    <citation type="submission" date="2019-01" db="EMBL/GenBank/DDBJ databases">
        <title>Nuclear Genome Assembly of the Microalgal Biofuel strain Nannochloropsis salina CCMP1776.</title>
        <authorList>
            <person name="Hovde B."/>
        </authorList>
    </citation>
    <scope>NUCLEOTIDE SEQUENCE [LARGE SCALE GENOMIC DNA]</scope>
    <source>
        <strain evidence="3 4">CCMP1776</strain>
    </source>
</reference>
<evidence type="ECO:0000313" key="3">
    <source>
        <dbReference type="EMBL" id="TFJ82416.1"/>
    </source>
</evidence>
<feature type="compositionally biased region" description="Polar residues" evidence="1">
    <location>
        <begin position="11"/>
        <end position="24"/>
    </location>
</feature>
<accession>A0A4D9CU65</accession>
<proteinExistence type="predicted"/>
<gene>
    <name evidence="3" type="ORF">NSK_006242</name>
</gene>
<feature type="transmembrane region" description="Helical" evidence="2">
    <location>
        <begin position="242"/>
        <end position="260"/>
    </location>
</feature>
<feature type="transmembrane region" description="Helical" evidence="2">
    <location>
        <begin position="307"/>
        <end position="329"/>
    </location>
</feature>
<feature type="region of interest" description="Disordered" evidence="1">
    <location>
        <begin position="56"/>
        <end position="166"/>
    </location>
</feature>
<dbReference type="EMBL" id="SDOX01000110">
    <property type="protein sequence ID" value="TFJ82416.1"/>
    <property type="molecule type" value="Genomic_DNA"/>
</dbReference>
<evidence type="ECO:0000313" key="4">
    <source>
        <dbReference type="Proteomes" id="UP000355283"/>
    </source>
</evidence>
<keyword evidence="2" id="KW-0812">Transmembrane</keyword>
<protein>
    <submittedName>
        <fullName evidence="3">Uncharacterized protein</fullName>
    </submittedName>
</protein>
<feature type="region of interest" description="Disordered" evidence="1">
    <location>
        <begin position="1"/>
        <end position="35"/>
    </location>
</feature>
<feature type="compositionally biased region" description="Low complexity" evidence="1">
    <location>
        <begin position="155"/>
        <end position="164"/>
    </location>
</feature>